<keyword evidence="4 6" id="KW-0732">Signal</keyword>
<evidence type="ECO:0000313" key="9">
    <source>
        <dbReference type="WBParaSite" id="ASIM_0001224201-mRNA-1"/>
    </source>
</evidence>
<evidence type="ECO:0000256" key="5">
    <source>
        <dbReference type="ARBA" id="ARBA00023180"/>
    </source>
</evidence>
<reference evidence="9" key="1">
    <citation type="submission" date="2017-02" db="UniProtKB">
        <authorList>
            <consortium name="WormBaseParasite"/>
        </authorList>
    </citation>
    <scope>IDENTIFICATION</scope>
</reference>
<keyword evidence="5" id="KW-0325">Glycoprotein</keyword>
<dbReference type="GO" id="GO:0005576">
    <property type="term" value="C:extracellular region"/>
    <property type="evidence" value="ECO:0007669"/>
    <property type="project" value="UniProtKB-SubCell"/>
</dbReference>
<keyword evidence="8" id="KW-1185">Reference proteome</keyword>
<dbReference type="OrthoDB" id="958254at2759"/>
<evidence type="ECO:0000256" key="1">
    <source>
        <dbReference type="ARBA" id="ARBA00004613"/>
    </source>
</evidence>
<evidence type="ECO:0000256" key="6">
    <source>
        <dbReference type="SAM" id="SignalP"/>
    </source>
</evidence>
<evidence type="ECO:0000313" key="7">
    <source>
        <dbReference type="EMBL" id="VDK45632.1"/>
    </source>
</evidence>
<dbReference type="EMBL" id="UYRR01031095">
    <property type="protein sequence ID" value="VDK45632.1"/>
    <property type="molecule type" value="Genomic_DNA"/>
</dbReference>
<evidence type="ECO:0000256" key="2">
    <source>
        <dbReference type="ARBA" id="ARBA00005679"/>
    </source>
</evidence>
<proteinExistence type="inferred from homology"/>
<evidence type="ECO:0000313" key="8">
    <source>
        <dbReference type="Proteomes" id="UP000267096"/>
    </source>
</evidence>
<dbReference type="Proteomes" id="UP000267096">
    <property type="component" value="Unassembled WGS sequence"/>
</dbReference>
<gene>
    <name evidence="7" type="ORF">ASIM_LOCUS11708</name>
</gene>
<protein>
    <submittedName>
        <fullName evidence="9">Gamma-interferon-inducible lysosomal thiol reductase (inferred by orthology to a human protein)</fullName>
    </submittedName>
</protein>
<dbReference type="GO" id="GO:0016671">
    <property type="term" value="F:oxidoreductase activity, acting on a sulfur group of donors, disulfide as acceptor"/>
    <property type="evidence" value="ECO:0007669"/>
    <property type="project" value="InterPro"/>
</dbReference>
<keyword evidence="3" id="KW-0964">Secreted</keyword>
<feature type="signal peptide" evidence="6">
    <location>
        <begin position="1"/>
        <end position="19"/>
    </location>
</feature>
<dbReference type="InterPro" id="IPR004911">
    <property type="entry name" value="Interferon-induced_GILT"/>
</dbReference>
<dbReference type="PANTHER" id="PTHR13234">
    <property type="entry name" value="GAMMA-INTERFERON INDUCIBLE LYSOSOMAL THIOL REDUCTASE GILT"/>
    <property type="match status" value="1"/>
</dbReference>
<evidence type="ECO:0000256" key="4">
    <source>
        <dbReference type="ARBA" id="ARBA00022729"/>
    </source>
</evidence>
<dbReference type="AlphaFoldDB" id="A0A0M3JVI7"/>
<sequence length="489" mass="56720">MAVSLKLLIKFVIISYLNALINGECNLPSDFWCDHVKIEKECGTERYCATYRKNMRNRPFDIKIFLDGNANDSQNFITEKLYPNLVSHPERATIRLFPVTLNKHSYKPKKCVFDDPECKLNELLSCAIEYLNGEKLHHFVFCVELSIKYNRTAEESEISCGNEIISDNEQQLIRYCMKSSRENGQEAIVEKMARTLKPATYLFLPWISINDKSLAGMQAYQSMLKSKLLTWHKVLNKKTNRSVTRTGSRCMLPPDFWCESTQIVNECFDTSKCALYKRNSNGQRIQLTLLYATHCPFSQATIVDNFYENVWLNKKLRKFFKIKFLPYGNGKVDNDGNVTCQHGLAECVGNTIHDCVQAKTGYEETIEYIVCHMREVRERGNDRSAFEKCSNKLGWSSAKKHSIRKCTNSEEGHKLQLRTAYASENLEPELKHFIPWLVINDYSTLEMQGYIKDLANFLCRWYYGANDARKECNLCEYAPSRCHNNLNTY</sequence>
<feature type="chain" id="PRO_5043121040" evidence="6">
    <location>
        <begin position="20"/>
        <end position="489"/>
    </location>
</feature>
<comment type="similarity">
    <text evidence="2">Belongs to the GILT family.</text>
</comment>
<dbReference type="WBParaSite" id="ASIM_0001224201-mRNA-1">
    <property type="protein sequence ID" value="ASIM_0001224201-mRNA-1"/>
    <property type="gene ID" value="ASIM_0001224201"/>
</dbReference>
<reference evidence="7 8" key="2">
    <citation type="submission" date="2018-11" db="EMBL/GenBank/DDBJ databases">
        <authorList>
            <consortium name="Pathogen Informatics"/>
        </authorList>
    </citation>
    <scope>NUCLEOTIDE SEQUENCE [LARGE SCALE GENOMIC DNA]</scope>
</reference>
<dbReference type="PANTHER" id="PTHR13234:SF8">
    <property type="entry name" value="GAMMA-INTERFERON-INDUCIBLE LYSOSOMAL THIOL REDUCTASE"/>
    <property type="match status" value="1"/>
</dbReference>
<name>A0A0M3JVI7_ANISI</name>
<accession>A0A0M3JVI7</accession>
<dbReference type="Pfam" id="PF03227">
    <property type="entry name" value="GILT"/>
    <property type="match status" value="2"/>
</dbReference>
<organism evidence="9">
    <name type="scientific">Anisakis simplex</name>
    <name type="common">Herring worm</name>
    <dbReference type="NCBI Taxonomy" id="6269"/>
    <lineage>
        <taxon>Eukaryota</taxon>
        <taxon>Metazoa</taxon>
        <taxon>Ecdysozoa</taxon>
        <taxon>Nematoda</taxon>
        <taxon>Chromadorea</taxon>
        <taxon>Rhabditida</taxon>
        <taxon>Spirurina</taxon>
        <taxon>Ascaridomorpha</taxon>
        <taxon>Ascaridoidea</taxon>
        <taxon>Anisakidae</taxon>
        <taxon>Anisakis</taxon>
        <taxon>Anisakis simplex complex</taxon>
    </lineage>
</organism>
<evidence type="ECO:0000256" key="3">
    <source>
        <dbReference type="ARBA" id="ARBA00022525"/>
    </source>
</evidence>
<comment type="subcellular location">
    <subcellularLocation>
        <location evidence="1">Secreted</location>
    </subcellularLocation>
</comment>